<comment type="caution">
    <text evidence="8">The sequence shown here is derived from an EMBL/GenBank/DDBJ whole genome shotgun (WGS) entry which is preliminary data.</text>
</comment>
<dbReference type="Gene3D" id="3.30.460.10">
    <property type="entry name" value="Beta Polymerase, domain 2"/>
    <property type="match status" value="1"/>
</dbReference>
<name>A0A8K0F446_ANDGO</name>
<dbReference type="PANTHER" id="PTHR13734">
    <property type="entry name" value="TRNA-NUCLEOTIDYLTRANSFERASE"/>
    <property type="match status" value="1"/>
</dbReference>
<organism evidence="8 9">
    <name type="scientific">Andalucia godoyi</name>
    <name type="common">Flagellate</name>
    <dbReference type="NCBI Taxonomy" id="505711"/>
    <lineage>
        <taxon>Eukaryota</taxon>
        <taxon>Discoba</taxon>
        <taxon>Jakobida</taxon>
        <taxon>Andalucina</taxon>
        <taxon>Andaluciidae</taxon>
        <taxon>Andalucia</taxon>
    </lineage>
</organism>
<evidence type="ECO:0000256" key="5">
    <source>
        <dbReference type="RuleBase" id="RU003953"/>
    </source>
</evidence>
<dbReference type="Proteomes" id="UP000799049">
    <property type="component" value="Unassembled WGS sequence"/>
</dbReference>
<evidence type="ECO:0000259" key="6">
    <source>
        <dbReference type="Pfam" id="PF01743"/>
    </source>
</evidence>
<evidence type="ECO:0000313" key="8">
    <source>
        <dbReference type="EMBL" id="KAF0852404.1"/>
    </source>
</evidence>
<dbReference type="InterPro" id="IPR032828">
    <property type="entry name" value="PolyA_RNA-bd"/>
</dbReference>
<dbReference type="EMBL" id="VRVR01000039">
    <property type="protein sequence ID" value="KAF0852404.1"/>
    <property type="molecule type" value="Genomic_DNA"/>
</dbReference>
<reference evidence="8" key="1">
    <citation type="submission" date="2019-09" db="EMBL/GenBank/DDBJ databases">
        <title>The Mitochondrial Proteome of the Jakobid, Andalucia godoyi, a Protist With the Most Gene-Rich and Bacteria-Like Mitochondrial Genome.</title>
        <authorList>
            <person name="Gray M.W."/>
            <person name="Burger G."/>
            <person name="Derelle R."/>
            <person name="Klimes V."/>
            <person name="Leger M."/>
            <person name="Sarrasin M."/>
            <person name="Vlcek C."/>
            <person name="Roger A.J."/>
            <person name="Elias M."/>
            <person name="Lang B.F."/>
        </authorList>
    </citation>
    <scope>NUCLEOTIDE SEQUENCE</scope>
    <source>
        <strain evidence="8">And28</strain>
    </source>
</reference>
<proteinExistence type="inferred from homology"/>
<dbReference type="Pfam" id="PF01743">
    <property type="entry name" value="PolyA_pol"/>
    <property type="match status" value="1"/>
</dbReference>
<dbReference type="OrthoDB" id="445712at2759"/>
<evidence type="ECO:0000313" key="9">
    <source>
        <dbReference type="Proteomes" id="UP000799049"/>
    </source>
</evidence>
<dbReference type="FunFam" id="3.30.460.10:FF:000019">
    <property type="entry name" value="tRNA nucleotidyltransferase cca2"/>
    <property type="match status" value="1"/>
</dbReference>
<dbReference type="Gene3D" id="1.10.3090.10">
    <property type="entry name" value="cca-adding enzyme, domain 2"/>
    <property type="match status" value="1"/>
</dbReference>
<keyword evidence="2 5" id="KW-0808">Transferase</keyword>
<dbReference type="SUPFAM" id="SSF81301">
    <property type="entry name" value="Nucleotidyltransferase"/>
    <property type="match status" value="1"/>
</dbReference>
<keyword evidence="9" id="KW-1185">Reference proteome</keyword>
<dbReference type="InterPro" id="IPR002646">
    <property type="entry name" value="PolA_pol_head_dom"/>
</dbReference>
<dbReference type="GO" id="GO:0052927">
    <property type="term" value="F:CC tRNA cytidylyltransferase activity"/>
    <property type="evidence" value="ECO:0007669"/>
    <property type="project" value="TreeGrafter"/>
</dbReference>
<dbReference type="GO" id="GO:0003723">
    <property type="term" value="F:RNA binding"/>
    <property type="evidence" value="ECO:0007669"/>
    <property type="project" value="UniProtKB-KW"/>
</dbReference>
<dbReference type="CDD" id="cd05398">
    <property type="entry name" value="NT_ClassII-CCAase"/>
    <property type="match status" value="1"/>
</dbReference>
<evidence type="ECO:0000256" key="3">
    <source>
        <dbReference type="ARBA" id="ARBA00022741"/>
    </source>
</evidence>
<evidence type="ECO:0000256" key="1">
    <source>
        <dbReference type="ARBA" id="ARBA00007265"/>
    </source>
</evidence>
<feature type="domain" description="tRNA nucleotidyltransferase/poly(A) polymerase RNA and SrmB- binding" evidence="7">
    <location>
        <begin position="221"/>
        <end position="274"/>
    </location>
</feature>
<evidence type="ECO:0000256" key="2">
    <source>
        <dbReference type="ARBA" id="ARBA00022679"/>
    </source>
</evidence>
<evidence type="ECO:0000259" key="7">
    <source>
        <dbReference type="Pfam" id="PF12627"/>
    </source>
</evidence>
<sequence length="500" mass="56476">MLLFGRGISLVYRRVHQPPMSISLTESERQVFGLLQSVNTHFKLSATMRVAGGWVRDKLLGRSCDDIDIALDNMMGKDFAEYVNKYLAHTGLPTHQIGVIASNPEQSKHLETATMKLCNHWIDFVHLRAEEYTANSRIPIVRIGTPVEDAMRRDFTINSMFFNLATEAVEDFVGTGLADLKQGVLRTPLAPRETFLDDPLRVLRAVRFSSRFHFDIVPEIVTAAKLPECHEALLHKISRERIGAELEGMLKSSTMSMVTRLLREFGIWSIVFPCYPTEDQQAQVNFDEYAEYTINLLQFVEQRMHPLFIQGLSKWPAVASQEEQKILYLALLTWYVHRAKMGFLDGKGKLLSSTSFVLKDALKFRGRDTEECARIHDAADVILAWKRDHVPFDRLSVAMMIRICGSSWRCAVVVACADCMLHGDSSEAWFLSLLDYAEHEHLSDVYNMKPLVSGKDISAALGIPQGPKIGVLSKRALELQLYFPLLTAAQIVDALRETGT</sequence>
<dbReference type="GO" id="GO:0005739">
    <property type="term" value="C:mitochondrion"/>
    <property type="evidence" value="ECO:0007669"/>
    <property type="project" value="UniProtKB-ARBA"/>
</dbReference>
<feature type="domain" description="Poly A polymerase head" evidence="6">
    <location>
        <begin position="49"/>
        <end position="186"/>
    </location>
</feature>
<dbReference type="SUPFAM" id="SSF81891">
    <property type="entry name" value="Poly A polymerase C-terminal region-like"/>
    <property type="match status" value="1"/>
</dbReference>
<dbReference type="Pfam" id="PF12627">
    <property type="entry name" value="PolyA_pol_RNAbd"/>
    <property type="match status" value="1"/>
</dbReference>
<keyword evidence="4 5" id="KW-0694">RNA-binding</keyword>
<accession>A0A8K0F446</accession>
<dbReference type="GO" id="GO:0052929">
    <property type="term" value="F:ATP:3'-cytidine-cytidine-tRNA adenylyltransferase activity"/>
    <property type="evidence" value="ECO:0007669"/>
    <property type="project" value="TreeGrafter"/>
</dbReference>
<dbReference type="GO" id="GO:0001680">
    <property type="term" value="P:tRNA 3'-terminal CCA addition"/>
    <property type="evidence" value="ECO:0007669"/>
    <property type="project" value="TreeGrafter"/>
</dbReference>
<protein>
    <submittedName>
        <fullName evidence="8">Mitochondrial tRNA nucleotidyltransferase/poly(A) polymerase family domain-containing protein</fullName>
    </submittedName>
</protein>
<evidence type="ECO:0000256" key="4">
    <source>
        <dbReference type="ARBA" id="ARBA00022884"/>
    </source>
</evidence>
<dbReference type="InterPro" id="IPR043519">
    <property type="entry name" value="NT_sf"/>
</dbReference>
<keyword evidence="3" id="KW-0547">Nucleotide-binding</keyword>
<dbReference type="PANTHER" id="PTHR13734:SF5">
    <property type="entry name" value="CCA TRNA NUCLEOTIDYLTRANSFERASE, MITOCHONDRIAL"/>
    <property type="match status" value="1"/>
</dbReference>
<comment type="similarity">
    <text evidence="1 5">Belongs to the tRNA nucleotidyltransferase/poly(A) polymerase family.</text>
</comment>
<dbReference type="AlphaFoldDB" id="A0A8K0F446"/>
<gene>
    <name evidence="8" type="ORF">ANDGO_02889</name>
</gene>
<dbReference type="GO" id="GO:0000166">
    <property type="term" value="F:nucleotide binding"/>
    <property type="evidence" value="ECO:0007669"/>
    <property type="project" value="UniProtKB-KW"/>
</dbReference>